<feature type="compositionally biased region" description="Acidic residues" evidence="1">
    <location>
        <begin position="2544"/>
        <end position="2568"/>
    </location>
</feature>
<feature type="compositionally biased region" description="Basic and acidic residues" evidence="1">
    <location>
        <begin position="1815"/>
        <end position="1829"/>
    </location>
</feature>
<feature type="compositionally biased region" description="Polar residues" evidence="1">
    <location>
        <begin position="1513"/>
        <end position="1524"/>
    </location>
</feature>
<feature type="compositionally biased region" description="Basic and acidic residues" evidence="1">
    <location>
        <begin position="1587"/>
        <end position="1597"/>
    </location>
</feature>
<feature type="compositionally biased region" description="Low complexity" evidence="1">
    <location>
        <begin position="255"/>
        <end position="264"/>
    </location>
</feature>
<dbReference type="InterPro" id="IPR022189">
    <property type="entry name" value="SMTN"/>
</dbReference>
<feature type="compositionally biased region" description="Basic and acidic residues" evidence="1">
    <location>
        <begin position="3026"/>
        <end position="3040"/>
    </location>
</feature>
<feature type="compositionally biased region" description="Basic and acidic residues" evidence="1">
    <location>
        <begin position="2323"/>
        <end position="2342"/>
    </location>
</feature>
<feature type="compositionally biased region" description="Basic and acidic residues" evidence="1">
    <location>
        <begin position="1173"/>
        <end position="1201"/>
    </location>
</feature>
<feature type="compositionally biased region" description="Acidic residues" evidence="1">
    <location>
        <begin position="2219"/>
        <end position="2231"/>
    </location>
</feature>
<feature type="compositionally biased region" description="Basic and acidic residues" evidence="1">
    <location>
        <begin position="1093"/>
        <end position="1102"/>
    </location>
</feature>
<feature type="region of interest" description="Disordered" evidence="1">
    <location>
        <begin position="1227"/>
        <end position="1829"/>
    </location>
</feature>
<feature type="compositionally biased region" description="Polar residues" evidence="1">
    <location>
        <begin position="3042"/>
        <end position="3052"/>
    </location>
</feature>
<feature type="compositionally biased region" description="Basic and acidic residues" evidence="1">
    <location>
        <begin position="1321"/>
        <end position="1351"/>
    </location>
</feature>
<feature type="compositionally biased region" description="Polar residues" evidence="1">
    <location>
        <begin position="1968"/>
        <end position="1987"/>
    </location>
</feature>
<feature type="compositionally biased region" description="Polar residues" evidence="1">
    <location>
        <begin position="2978"/>
        <end position="2993"/>
    </location>
</feature>
<feature type="region of interest" description="Disordered" evidence="1">
    <location>
        <begin position="802"/>
        <end position="830"/>
    </location>
</feature>
<evidence type="ECO:0000256" key="1">
    <source>
        <dbReference type="SAM" id="MobiDB-lite"/>
    </source>
</evidence>
<feature type="compositionally biased region" description="Polar residues" evidence="1">
    <location>
        <begin position="328"/>
        <end position="337"/>
    </location>
</feature>
<feature type="compositionally biased region" description="Basic and acidic residues" evidence="1">
    <location>
        <begin position="2575"/>
        <end position="2600"/>
    </location>
</feature>
<sequence>MSSVAAPYGATTAMADLDAITDEERLRIMWQQAEDFGERRRIRARMYKLREQRLREMMQNDEESLGTLNVTDDGGVTECSETTITVEGGSDSTRRSSNIQVTMHVDGDSAVTESISTQNVRLGGLTMRGVDTVSLEGLQPDDIIEERIRKASEDRATRFQRIMGELSDSEANSEGEAVVSITKNTYSIQSNALAGGGYLSMKNKEVRDSVSPTRIMRERRSSAEDETSANEGRLISDDEVALKADSENVLQAMQTSTSKTSSSRKTSKEEKTSTRTTRSRQSEIPVRKESSSRRVSERKTSKELDLSSVKRTGGEKTSPTSPTKHTPGESSSRSQMPRRTGAQKEAPTSPAKSPTRTSNKGVPSKKSKLAEIESKMETSIMSELDKLDSYLKASVSDDDDEIIMEEEEDCVDDSGNIVKMLVQTRRKKDGTECTARRVARSTKVVNTESEIDEILIGNPDHEVLERDVAEEEDKEGNKIKIITETRRRPDGITYTTKNILKTSKIFDYDHPEDVAYNEEDELISTDETEETDENGITIQTITETRRKPNGMEYTTKKVYKTSKVKSTQITPSDDDEVIDTKETEEKKDDGSIIRTVIETRRTKTGEEYTHRQVFRSRRMTLSGVDLQKGLPIMQNDDEVINKKEKEETDDNGVTVKVVTETRRRKDGSTYSFEYVLRTFHGTEDDVKKIPVGGPGSSNIAVSADDELINEDVKEDVKEDGSTVKTIIERRRAKDGTEYLRHRIMRIPKMPEPVLQVASLDDEVLQEEVKEKTLNDGTHYKAVTERRRSSVSGLQYTLRRMSKTYQQPTHHPRSSEDEILDENVTEEETDDGTVVKTVIQRYQRPDGSVYTTHNIHRTFSSPAPVTFVGTEDDELVDQSVDEKETEDGYIIKTVIERRRRSDGVQYTVERTEKTSKFGPQVHIKYRGNESPRKPEEFVQLGSPDDMVVSCEENEYEEEDGTIVKSVVEIRRRVDGTEYTTKTVIRSTPVLVPERETSYVVIKHEGGNDDEEVGFFPSLDDEVVYTRRKEEIGDDGEPISVIIETRQSKTSGEKYNITKRVHTKDVVLTEEGEKEIPKTIMKSTLVANIAPSKTTKRENKKPSTTEEPEDDQDDVPYGSVSALKNRFVPTSSKKTESADKPSKPDRLNTLNKKKFFEDAAKTAGGSSPIPKSTPRKLEPKDRPREPDKDAAKRDLLPAFSDDKASIEVKLRIEKDQATVEDVETHKLTYQTKKDLQEKPDISVETKDVDIKDLDTEIAKLEEEEKWRYKQDQLEPEDIEEPEEEMSPDEVEPDEEVYSPSEEEPAEPLQKPAPSKKSPTASRKTIEKPRKIEEPRKKRETSPRKKPEADEPSRRVPATSRKVPSKEDSPTRRVPAPREPITPKESTKRVPKSTTSPQRVPSSPHRGRSPNRSGVSTPRDVTPTGRNFCKTHREANEKEPVSPTRTQKKPRSTVPTVKKTTSPEGKPRMNGDVRRVPTEPRMNGDINKRPEDRTPRTRRPIEKSSEPEKSGVRPTKLSQTPKKSPTARSPDKREPTKSLPSRTPDRKSPTKSSERAPKGRSPDSEQREKPKSTLSVPESRDPVVTLPETPMREDMKRLPVDDELGPEIEDVSCEPDLPYHTIHRPSIVREPSEHPAIDSQEEASDSAPEEQPEYYEEPSDTELEDKKTVKSSRKPQQEPSPTREDVSKPRKTKPLESRPSDKSLPLKDSEVPRKKQPETRKPRDRPWLIEKRSSFEKKPSETKPSTVKPDDDKKVERRKPFEQKPSEEIVKKPKGGKPLEKLPDEEIYSSSDSEGKENSITEEITKEVILPTQEAPEDDKQPPRKTEEIFKKRTDFEKPVISQIITEKNEKNITTSDVAARRSVFNVKISQPDAKKDIKPTRKPSYEIKESVFSKRSLFEQPKQEHIPSPIRKPLLKSSVKKDDKPKQPEERKPAKEPVIVPKYFHPLGESDGDEPVEKAIPEPVEEEVRMTSSKLVMNAMATTSQTNTTEVRRESTKQEPLKKERSPSPYSKERSSLPHSKEGTPVPRSKESSPAPFAKEGSPTRFITGKPIDSGINTNKIRRIERTGSNKKLLEDLEVSRDSLPQYLSSIETIFDVTILENMLEKAETYEERRIIRGQLRIAKRPGSRTTTPSNTVPSKKFTPVSSQPRRPDDQRATKPEDSEEPNLCDTTRKPLSKLEEPDTLPVSQQPEEDQPAYTTSPATSPSSIRRPRKTSRDSFEPAEEPTLEPAEAEEPRSPRKYIEDEPEKYEPDEPKKPERQIKPDEPRRFGRNIQPEEPRRFGQNVQPEEPRKFGRSVQPEEPRKFGRNAQPEEPRRFGQSVQPEEPRKFGRSVQPEEPRKAEPLPKVPEPSKPGKTQTQPTKTAPSDEPYSEPLRYQKGQSRTPSKPTTEQSDVDKIVSAYGVGPTDENGLPLFGLRALKRRSPPTTCVSTPRDEQTEPTSQEPRPQEEPQPHSEPEEEPKTEEYEPKDSSGRPLFGLRALRKPQPITSTSTTESERTTTVTERRETASSVMESSRLVSSVVSQRPAHTTEVDSTESPRDSASPEPEDLDSESEDETESIERYSDEEETSPGLVRNLRDSLRKKDPRKEPRSTRPAPHKDTPSGQSPDTLSRSPEDEVITRRSQPLKEILKLHESKDKTKEMTIKDQLNSTDDILDTLTEDQITRLSEEFDLRAQDDGVIKTEESVEELSGGYRVTSRTEAEHPDGSKFVRKTSYTEIKLQQPSKEDGSRVVSSSSSATVEQSSGATFHVSRGTNESGDDTMREGRSFLDDRSKVTGITDVLSRMGATEAVDHEGKVTSDDQARSLLNRFLGAQVLMSGVESMMASSSLSDSSRVVTEGESRSGVTQEASSDATVTHLDASYSTAPVTTTTTSSTSTSKGQAEHVVVRGVNISEVTDDHRLNQLLDSCDEYEDRRRIRMRLKTLMAEKKALREELSGHDLGQGLRTQANSAHSKFEAVSKSTTSSSKESNLRSSEGENKASTVSPFGVSRTSATETRDSSQAVQKSSYSSSFSTSSTSNSSSFITKTDSKKVVSPFDKFKQLDAQTSPRPARE</sequence>
<feature type="compositionally biased region" description="Acidic residues" evidence="1">
    <location>
        <begin position="1598"/>
        <end position="1610"/>
    </location>
</feature>
<feature type="compositionally biased region" description="Polar residues" evidence="1">
    <location>
        <begin position="2126"/>
        <end position="2147"/>
    </location>
</feature>
<feature type="compositionally biased region" description="Basic and acidic residues" evidence="1">
    <location>
        <begin position="2148"/>
        <end position="2159"/>
    </location>
</feature>
<proteinExistence type="predicted"/>
<evidence type="ECO:0000313" key="3">
    <source>
        <dbReference type="EMBL" id="KAK8732891.1"/>
    </source>
</evidence>
<feature type="compositionally biased region" description="Polar residues" evidence="1">
    <location>
        <begin position="2377"/>
        <end position="2390"/>
    </location>
</feature>
<feature type="compositionally biased region" description="Basic and acidic residues" evidence="1">
    <location>
        <begin position="1131"/>
        <end position="1144"/>
    </location>
</feature>
<feature type="compositionally biased region" description="Basic and acidic residues" evidence="1">
    <location>
        <begin position="1917"/>
        <end position="1933"/>
    </location>
</feature>
<comment type="caution">
    <text evidence="3">The sequence shown here is derived from an EMBL/GenBank/DDBJ whole genome shotgun (WGS) entry which is preliminary data.</text>
</comment>
<feature type="domain" description="Smoothelin" evidence="2">
    <location>
        <begin position="2891"/>
        <end position="2927"/>
    </location>
</feature>
<feature type="region of interest" description="Disordered" evidence="1">
    <location>
        <begin position="1080"/>
        <end position="1201"/>
    </location>
</feature>
<feature type="compositionally biased region" description="Basic and acidic residues" evidence="1">
    <location>
        <begin position="1745"/>
        <end position="1781"/>
    </location>
</feature>
<feature type="compositionally biased region" description="Basic and acidic residues" evidence="1">
    <location>
        <begin position="2493"/>
        <end position="2506"/>
    </location>
</feature>
<feature type="compositionally biased region" description="Acidic residues" evidence="1">
    <location>
        <begin position="816"/>
        <end position="830"/>
    </location>
</feature>
<feature type="compositionally biased region" description="Basic and acidic residues" evidence="1">
    <location>
        <begin position="1462"/>
        <end position="1475"/>
    </location>
</feature>
<feature type="compositionally biased region" description="Low complexity" evidence="1">
    <location>
        <begin position="2197"/>
        <end position="2207"/>
    </location>
</feature>
<feature type="compositionally biased region" description="Low complexity" evidence="1">
    <location>
        <begin position="2958"/>
        <end position="2972"/>
    </location>
</feature>
<feature type="compositionally biased region" description="Basic and acidic residues" evidence="1">
    <location>
        <begin position="1483"/>
        <end position="1508"/>
    </location>
</feature>
<feature type="compositionally biased region" description="Low complexity" evidence="1">
    <location>
        <begin position="2729"/>
        <end position="2743"/>
    </location>
</feature>
<feature type="compositionally biased region" description="Acidic residues" evidence="1">
    <location>
        <begin position="1636"/>
        <end position="1660"/>
    </location>
</feature>
<feature type="compositionally biased region" description="Polar residues" evidence="1">
    <location>
        <begin position="350"/>
        <end position="361"/>
    </location>
</feature>
<feature type="domain" description="Smoothelin" evidence="2">
    <location>
        <begin position="14"/>
        <end position="53"/>
    </location>
</feature>
<feature type="compositionally biased region" description="Basic and acidic residues" evidence="1">
    <location>
        <begin position="2444"/>
        <end position="2454"/>
    </location>
</feature>
<feature type="compositionally biased region" description="Low complexity" evidence="1">
    <location>
        <begin position="2998"/>
        <end position="3021"/>
    </location>
</feature>
<feature type="compositionally biased region" description="Basic and acidic residues" evidence="1">
    <location>
        <begin position="1428"/>
        <end position="1437"/>
    </location>
</feature>
<feature type="compositionally biased region" description="Polar residues" evidence="1">
    <location>
        <begin position="1389"/>
        <end position="1398"/>
    </location>
</feature>
<protein>
    <recommendedName>
        <fullName evidence="2">Smoothelin domain-containing protein</fullName>
    </recommendedName>
</protein>
<evidence type="ECO:0000259" key="2">
    <source>
        <dbReference type="Pfam" id="PF12510"/>
    </source>
</evidence>
<feature type="region of interest" description="Disordered" evidence="1">
    <location>
        <begin position="2719"/>
        <end position="2764"/>
    </location>
</feature>
<dbReference type="Pfam" id="PF12510">
    <property type="entry name" value="Smoothelin"/>
    <property type="match status" value="3"/>
</dbReference>
<feature type="region of interest" description="Disordered" evidence="1">
    <location>
        <begin position="2825"/>
        <end position="2857"/>
    </location>
</feature>
<keyword evidence="4" id="KW-1185">Reference proteome</keyword>
<feature type="compositionally biased region" description="Low complexity" evidence="1">
    <location>
        <begin position="2352"/>
        <end position="2365"/>
    </location>
</feature>
<feature type="compositionally biased region" description="Polar residues" evidence="1">
    <location>
        <begin position="2601"/>
        <end position="2611"/>
    </location>
</feature>
<feature type="region of interest" description="Disordered" evidence="1">
    <location>
        <begin position="562"/>
        <end position="584"/>
    </location>
</feature>
<feature type="compositionally biased region" description="Basic and acidic residues" evidence="1">
    <location>
        <begin position="2169"/>
        <end position="2179"/>
    </location>
</feature>
<feature type="region of interest" description="Disordered" evidence="1">
    <location>
        <begin position="1888"/>
        <end position="2057"/>
    </location>
</feature>
<feature type="compositionally biased region" description="Basic and acidic residues" evidence="1">
    <location>
        <begin position="1988"/>
        <end position="2020"/>
    </location>
</feature>
<feature type="compositionally biased region" description="Polar residues" evidence="1">
    <location>
        <begin position="1450"/>
        <end position="1460"/>
    </location>
</feature>
<feature type="compositionally biased region" description="Basic and acidic residues" evidence="1">
    <location>
        <begin position="1678"/>
        <end position="1738"/>
    </location>
</feature>
<feature type="compositionally biased region" description="Basic and acidic residues" evidence="1">
    <location>
        <begin position="2527"/>
        <end position="2538"/>
    </location>
</feature>
<feature type="compositionally biased region" description="Basic and acidic residues" evidence="1">
    <location>
        <begin position="2461"/>
        <end position="2470"/>
    </location>
</feature>
<reference evidence="3 4" key="1">
    <citation type="journal article" date="2024" name="BMC Genomics">
        <title>Genome assembly of redclaw crayfish (Cherax quadricarinatus) provides insights into its immune adaptation and hypoxia tolerance.</title>
        <authorList>
            <person name="Liu Z."/>
            <person name="Zheng J."/>
            <person name="Li H."/>
            <person name="Fang K."/>
            <person name="Wang S."/>
            <person name="He J."/>
            <person name="Zhou D."/>
            <person name="Weng S."/>
            <person name="Chi M."/>
            <person name="Gu Z."/>
            <person name="He J."/>
            <person name="Li F."/>
            <person name="Wang M."/>
        </authorList>
    </citation>
    <scope>NUCLEOTIDE SEQUENCE [LARGE SCALE GENOMIC DNA]</scope>
    <source>
        <strain evidence="3">ZL_2023a</strain>
    </source>
</reference>
<accession>A0AAW0X115</accession>
<dbReference type="Proteomes" id="UP001445076">
    <property type="component" value="Unassembled WGS sequence"/>
</dbReference>
<feature type="region of interest" description="Disordered" evidence="1">
    <location>
        <begin position="2119"/>
        <end position="2628"/>
    </location>
</feature>
<dbReference type="EMBL" id="JARKIK010000056">
    <property type="protein sequence ID" value="KAK8732891.1"/>
    <property type="molecule type" value="Genomic_DNA"/>
</dbReference>
<name>A0AAW0X115_CHEQU</name>
<feature type="compositionally biased region" description="Basic and acidic residues" evidence="1">
    <location>
        <begin position="1790"/>
        <end position="1803"/>
    </location>
</feature>
<gene>
    <name evidence="3" type="ORF">OTU49_006977</name>
</gene>
<feature type="region of interest" description="Disordered" evidence="1">
    <location>
        <begin position="2936"/>
        <end position="3052"/>
    </location>
</feature>
<feature type="compositionally biased region" description="Basic and acidic residues" evidence="1">
    <location>
        <begin position="1540"/>
        <end position="1568"/>
    </location>
</feature>
<feature type="compositionally biased region" description="Basic and acidic residues" evidence="1">
    <location>
        <begin position="2287"/>
        <end position="2315"/>
    </location>
</feature>
<feature type="compositionally biased region" description="Low complexity" evidence="1">
    <location>
        <begin position="2825"/>
        <end position="2835"/>
    </location>
</feature>
<organism evidence="3 4">
    <name type="scientific">Cherax quadricarinatus</name>
    <name type="common">Australian red claw crayfish</name>
    <dbReference type="NCBI Taxonomy" id="27406"/>
    <lineage>
        <taxon>Eukaryota</taxon>
        <taxon>Metazoa</taxon>
        <taxon>Ecdysozoa</taxon>
        <taxon>Arthropoda</taxon>
        <taxon>Crustacea</taxon>
        <taxon>Multicrustacea</taxon>
        <taxon>Malacostraca</taxon>
        <taxon>Eumalacostraca</taxon>
        <taxon>Eucarida</taxon>
        <taxon>Decapoda</taxon>
        <taxon>Pleocyemata</taxon>
        <taxon>Astacidea</taxon>
        <taxon>Parastacoidea</taxon>
        <taxon>Parastacidae</taxon>
        <taxon>Cherax</taxon>
    </lineage>
</organism>
<feature type="compositionally biased region" description="Acidic residues" evidence="1">
    <location>
        <begin position="1271"/>
        <end position="1303"/>
    </location>
</feature>
<feature type="compositionally biased region" description="Basic and acidic residues" evidence="1">
    <location>
        <begin position="285"/>
        <end position="305"/>
    </location>
</feature>
<feature type="compositionally biased region" description="Polar residues" evidence="1">
    <location>
        <begin position="2842"/>
        <end position="2853"/>
    </location>
</feature>
<feature type="compositionally biased region" description="Basic and acidic residues" evidence="1">
    <location>
        <begin position="1227"/>
        <end position="1270"/>
    </location>
</feature>
<feature type="domain" description="Smoothelin" evidence="2">
    <location>
        <begin position="2088"/>
        <end position="2119"/>
    </location>
</feature>
<feature type="region of interest" description="Disordered" evidence="1">
    <location>
        <begin position="204"/>
        <end position="239"/>
    </location>
</feature>
<feature type="compositionally biased region" description="Low complexity" evidence="1">
    <location>
        <begin position="316"/>
        <end position="325"/>
    </location>
</feature>
<feature type="region of interest" description="Disordered" evidence="1">
    <location>
        <begin position="252"/>
        <end position="370"/>
    </location>
</feature>
<evidence type="ECO:0000313" key="4">
    <source>
        <dbReference type="Proteomes" id="UP001445076"/>
    </source>
</evidence>
<feature type="compositionally biased region" description="Low complexity" evidence="1">
    <location>
        <begin position="2507"/>
        <end position="2522"/>
    </location>
</feature>
<feature type="compositionally biased region" description="Basic and acidic residues" evidence="1">
    <location>
        <begin position="2232"/>
        <end position="2279"/>
    </location>
</feature>